<dbReference type="OrthoDB" id="9804874at2"/>
<keyword evidence="10" id="KW-1185">Reference proteome</keyword>
<reference evidence="9" key="1">
    <citation type="submission" date="2016-08" db="EMBL/GenBank/DDBJ databases">
        <title>Complete genome of Cloacibacillus porcorum.</title>
        <authorList>
            <person name="Looft T."/>
            <person name="Bayles D.O."/>
            <person name="Alt D.P."/>
        </authorList>
    </citation>
    <scope>NUCLEOTIDE SEQUENCE [LARGE SCALE GENOMIC DNA]</scope>
    <source>
        <strain evidence="9">CL-84</strain>
    </source>
</reference>
<feature type="transmembrane region" description="Helical" evidence="8">
    <location>
        <begin position="369"/>
        <end position="396"/>
    </location>
</feature>
<dbReference type="GO" id="GO:0005283">
    <property type="term" value="F:amino acid:sodium symporter activity"/>
    <property type="evidence" value="ECO:0007669"/>
    <property type="project" value="InterPro"/>
</dbReference>
<dbReference type="Proteomes" id="UP000093044">
    <property type="component" value="Chromosome"/>
</dbReference>
<feature type="transmembrane region" description="Helical" evidence="8">
    <location>
        <begin position="417"/>
        <end position="440"/>
    </location>
</feature>
<dbReference type="STRING" id="1197717.BED41_04395"/>
<dbReference type="GeneID" id="83057094"/>
<evidence type="ECO:0000256" key="7">
    <source>
        <dbReference type="ARBA" id="ARBA00023136"/>
    </source>
</evidence>
<comment type="similarity">
    <text evidence="2 8">Belongs to the alanine or glycine:cation symporter (AGCS) (TC 2.A.25) family.</text>
</comment>
<feature type="transmembrane region" description="Helical" evidence="8">
    <location>
        <begin position="231"/>
        <end position="252"/>
    </location>
</feature>
<organism evidence="9 10">
    <name type="scientific">Cloacibacillus porcorum</name>
    <dbReference type="NCBI Taxonomy" id="1197717"/>
    <lineage>
        <taxon>Bacteria</taxon>
        <taxon>Thermotogati</taxon>
        <taxon>Synergistota</taxon>
        <taxon>Synergistia</taxon>
        <taxon>Synergistales</taxon>
        <taxon>Synergistaceae</taxon>
        <taxon>Cloacibacillus</taxon>
    </lineage>
</organism>
<dbReference type="EMBL" id="CP016757">
    <property type="protein sequence ID" value="ANZ44394.1"/>
    <property type="molecule type" value="Genomic_DNA"/>
</dbReference>
<keyword evidence="7 8" id="KW-0472">Membrane</keyword>
<feature type="transmembrane region" description="Helical" evidence="8">
    <location>
        <begin position="446"/>
        <end position="466"/>
    </location>
</feature>
<evidence type="ECO:0000256" key="6">
    <source>
        <dbReference type="ARBA" id="ARBA00022989"/>
    </source>
</evidence>
<dbReference type="Pfam" id="PF01235">
    <property type="entry name" value="Na_Ala_symp"/>
    <property type="match status" value="1"/>
</dbReference>
<keyword evidence="6 8" id="KW-1133">Transmembrane helix</keyword>
<evidence type="ECO:0000256" key="3">
    <source>
        <dbReference type="ARBA" id="ARBA00022448"/>
    </source>
</evidence>
<evidence type="ECO:0000313" key="9">
    <source>
        <dbReference type="EMBL" id="ANZ44394.1"/>
    </source>
</evidence>
<gene>
    <name evidence="9" type="ORF">BED41_04395</name>
</gene>
<evidence type="ECO:0000256" key="4">
    <source>
        <dbReference type="ARBA" id="ARBA00022475"/>
    </source>
</evidence>
<dbReference type="PANTHER" id="PTHR30330:SF14">
    <property type="entry name" value="SODIUM_AMINO ACID (ALANINE) SYMPORTER"/>
    <property type="match status" value="1"/>
</dbReference>
<keyword evidence="8" id="KW-0769">Symport</keyword>
<keyword evidence="3 8" id="KW-0813">Transport</keyword>
<feature type="transmembrane region" description="Helical" evidence="8">
    <location>
        <begin position="322"/>
        <end position="343"/>
    </location>
</feature>
<evidence type="ECO:0000256" key="5">
    <source>
        <dbReference type="ARBA" id="ARBA00022692"/>
    </source>
</evidence>
<dbReference type="AlphaFoldDB" id="A0A1B2I339"/>
<dbReference type="InterPro" id="IPR001463">
    <property type="entry name" value="Na/Ala_symport"/>
</dbReference>
<feature type="transmembrane region" description="Helical" evidence="8">
    <location>
        <begin position="106"/>
        <end position="126"/>
    </location>
</feature>
<evidence type="ECO:0000256" key="8">
    <source>
        <dbReference type="RuleBase" id="RU363064"/>
    </source>
</evidence>
<keyword evidence="5 8" id="KW-0812">Transmembrane</keyword>
<dbReference type="KEGG" id="cpor:BED41_04395"/>
<keyword evidence="4 8" id="KW-1003">Cell membrane</keyword>
<dbReference type="GO" id="GO:0005886">
    <property type="term" value="C:plasma membrane"/>
    <property type="evidence" value="ECO:0007669"/>
    <property type="project" value="UniProtKB-SubCell"/>
</dbReference>
<feature type="transmembrane region" description="Helical" evidence="8">
    <location>
        <begin position="258"/>
        <end position="278"/>
    </location>
</feature>
<dbReference type="RefSeq" id="WP_066743483.1">
    <property type="nucleotide sequence ID" value="NZ_CAUFKJ010000028.1"/>
</dbReference>
<evidence type="ECO:0000313" key="10">
    <source>
        <dbReference type="Proteomes" id="UP000093044"/>
    </source>
</evidence>
<feature type="transmembrane region" description="Helical" evidence="8">
    <location>
        <begin position="72"/>
        <end position="100"/>
    </location>
</feature>
<evidence type="ECO:0008006" key="11">
    <source>
        <dbReference type="Google" id="ProtNLM"/>
    </source>
</evidence>
<accession>A0A1B2I339</accession>
<evidence type="ECO:0000256" key="2">
    <source>
        <dbReference type="ARBA" id="ARBA00009261"/>
    </source>
</evidence>
<proteinExistence type="inferred from homology"/>
<protein>
    <recommendedName>
        <fullName evidence="11">Amino acid carrier protein</fullName>
    </recommendedName>
</protein>
<feature type="transmembrane region" description="Helical" evidence="8">
    <location>
        <begin position="159"/>
        <end position="178"/>
    </location>
</feature>
<dbReference type="PRINTS" id="PR00175">
    <property type="entry name" value="NAALASMPORT"/>
</dbReference>
<name>A0A1B2I339_9BACT</name>
<feature type="transmembrane region" description="Helical" evidence="8">
    <location>
        <begin position="25"/>
        <end position="44"/>
    </location>
</feature>
<dbReference type="PANTHER" id="PTHR30330">
    <property type="entry name" value="AGSS FAMILY TRANSPORTER, SODIUM-ALANINE"/>
    <property type="match status" value="1"/>
</dbReference>
<dbReference type="PROSITE" id="PS00873">
    <property type="entry name" value="NA_ALANINE_SYMP"/>
    <property type="match status" value="1"/>
</dbReference>
<sequence>MDATIAKQVEAALEYVAWTVLWNKYFAIMFLLLGLFLTIGTGFFQFRRFGDIFYNTLGGLFRKNKKVRESKVSSFGAFATALGGTVGNGNIAGVASAIAIGGPGALFWMWMAALVGMVTKMSEIVLTQHYKQRYEDGSSYGSAAYYIQKGLVEGKGWKWCKVLSLIFTVTMIGAFYFAPGPYTIVEALQSAFKLSGTTAIFCAIFYTGICYVIVLGGIPRIVKFAERAVPVMVLCYLSAGVLIIVKDIPAAIAGIKSIFYYAFQPYAAVGGFAGVTVMKVVQVGVARSVYSNEAGWGSSPIIHAAVDVDHPGRQGLWGAMEVFMDTMVVCTITGLMVIITGAWQTGRGGAGSVGEALGIAFGGYAPHMLAFFMIIFSLTTTTGWFSYLESLIVYCVQNKPHEERMKYVKFVRYTGPMVPLCVSMFFFYHGTVPSVVWMMLDIQSALPVYVNVIALTLLSPVIFRLVKEFETDYLNPEKAARQAAKAAAKSGTKATDEN</sequence>
<feature type="transmembrane region" description="Helical" evidence="8">
    <location>
        <begin position="198"/>
        <end position="219"/>
    </location>
</feature>
<comment type="subcellular location">
    <subcellularLocation>
        <location evidence="1 8">Cell membrane</location>
        <topology evidence="1 8">Multi-pass membrane protein</topology>
    </subcellularLocation>
</comment>
<dbReference type="NCBIfam" id="TIGR00835">
    <property type="entry name" value="agcS"/>
    <property type="match status" value="1"/>
</dbReference>
<evidence type="ECO:0000256" key="1">
    <source>
        <dbReference type="ARBA" id="ARBA00004651"/>
    </source>
</evidence>